<dbReference type="EMBL" id="CP029346">
    <property type="protein sequence ID" value="AWL10425.1"/>
    <property type="molecule type" value="Genomic_DNA"/>
</dbReference>
<evidence type="ECO:0000259" key="3">
    <source>
        <dbReference type="Pfam" id="PF21027"/>
    </source>
</evidence>
<dbReference type="InterPro" id="IPR036452">
    <property type="entry name" value="Ribo_hydro-like"/>
</dbReference>
<dbReference type="Gene3D" id="3.90.245.10">
    <property type="entry name" value="Ribonucleoside hydrolase-like"/>
    <property type="match status" value="1"/>
</dbReference>
<protein>
    <recommendedName>
        <fullName evidence="6">DUF1593 domain-containing protein</fullName>
    </recommendedName>
</protein>
<dbReference type="KEGG" id="psez:HME7025_02585"/>
<evidence type="ECO:0000259" key="2">
    <source>
        <dbReference type="Pfam" id="PF07632"/>
    </source>
</evidence>
<keyword evidence="5" id="KW-1185">Reference proteome</keyword>
<feature type="signal peptide" evidence="1">
    <location>
        <begin position="1"/>
        <end position="19"/>
    </location>
</feature>
<dbReference type="InterPro" id="IPR011483">
    <property type="entry name" value="Sde182_NH-like"/>
</dbReference>
<dbReference type="GO" id="GO:0016799">
    <property type="term" value="F:hydrolase activity, hydrolyzing N-glycosyl compounds"/>
    <property type="evidence" value="ECO:0007669"/>
    <property type="project" value="InterPro"/>
</dbReference>
<dbReference type="InterPro" id="IPR013783">
    <property type="entry name" value="Ig-like_fold"/>
</dbReference>
<dbReference type="Proteomes" id="UP000245468">
    <property type="component" value="Chromosome"/>
</dbReference>
<dbReference type="Pfam" id="PF07632">
    <property type="entry name" value="Sde182_NH-like"/>
    <property type="match status" value="1"/>
</dbReference>
<feature type="chain" id="PRO_5015565017" description="DUF1593 domain-containing protein" evidence="1">
    <location>
        <begin position="20"/>
        <end position="496"/>
    </location>
</feature>
<sequence length="496" mass="56008">MRKIFLLILSFAIFSPIFAKENLPRTIVTTDGEIDDVDTFIRMLLYSNEFHLEGLIYSSSMWHYKGDGKGTLFTSEMDMTKKMYGAKTDLRWPGVNWIQDLLKAYGEVYPKLSQNSKTYPSPAYLNSLVKVGNIDFEGEMDQITPGSEWIKAKLLDNDPQPIFLQAWGGTNTIARALKSIEEAYSKQKDWPIIQEKISKKAIIYTVMDQDATYKKYIGLHWPKIRVFYNAHQFGSFAYPWKRIMPKVAQPYFEGPYMSANIILNHGPLLKMYYAYGDGQKQAGDDEHIHGDPNKLKNAQWGSFVPYDFISEGDSPAFLHLVDVGLNNLNNPSYGGWGGRFAQAKDNPYRYEDNDDAADFNPELGKMDINYAQTRWLIALQQDFAARADWCIKSFKEANHAPQITVREGMKIYAKAGQNITLNLLAVDPDKNAVTLTAWPYKEAGSGAADIQISGNKAMVKIPDTAKSGESYHVVIEGKDSGTPALTGYRRVVVNIL</sequence>
<dbReference type="InterPro" id="IPR048527">
    <property type="entry name" value="Sde182_C"/>
</dbReference>
<evidence type="ECO:0008006" key="6">
    <source>
        <dbReference type="Google" id="ProtNLM"/>
    </source>
</evidence>
<feature type="domain" description="Cellulose-binding Sde182 nucleoside hydrolase-like" evidence="2">
    <location>
        <begin position="25"/>
        <end position="340"/>
    </location>
</feature>
<name>A0A2S2DYE8_9BACT</name>
<evidence type="ECO:0000313" key="5">
    <source>
        <dbReference type="Proteomes" id="UP000245468"/>
    </source>
</evidence>
<evidence type="ECO:0000313" key="4">
    <source>
        <dbReference type="EMBL" id="AWL10425.1"/>
    </source>
</evidence>
<dbReference type="Gene3D" id="2.60.40.10">
    <property type="entry name" value="Immunoglobulins"/>
    <property type="match status" value="1"/>
</dbReference>
<feature type="domain" description="Cellulose-binding Sde182 C-terminal" evidence="3">
    <location>
        <begin position="426"/>
        <end position="495"/>
    </location>
</feature>
<organism evidence="4 5">
    <name type="scientific">Aquirufa nivalisilvae</name>
    <dbReference type="NCBI Taxonomy" id="2516557"/>
    <lineage>
        <taxon>Bacteria</taxon>
        <taxon>Pseudomonadati</taxon>
        <taxon>Bacteroidota</taxon>
        <taxon>Cytophagia</taxon>
        <taxon>Cytophagales</taxon>
        <taxon>Flectobacillaceae</taxon>
        <taxon>Aquirufa</taxon>
    </lineage>
</organism>
<evidence type="ECO:0000256" key="1">
    <source>
        <dbReference type="SAM" id="SignalP"/>
    </source>
</evidence>
<keyword evidence="1" id="KW-0732">Signal</keyword>
<accession>A0A2S2DYE8</accession>
<dbReference type="OrthoDB" id="253051at2"/>
<dbReference type="Pfam" id="PF21027">
    <property type="entry name" value="Sde0182_C"/>
    <property type="match status" value="1"/>
</dbReference>
<reference evidence="5" key="1">
    <citation type="submission" date="2018-05" db="EMBL/GenBank/DDBJ databases">
        <title>Pseudarcicella sp. HME7025 Genome sequencing and assembly.</title>
        <authorList>
            <person name="Kim H."/>
            <person name="Kang H."/>
            <person name="Joh K."/>
        </authorList>
    </citation>
    <scope>NUCLEOTIDE SEQUENCE [LARGE SCALE GENOMIC DNA]</scope>
    <source>
        <strain evidence="5">HME7025</strain>
    </source>
</reference>
<gene>
    <name evidence="4" type="ORF">HME7025_02585</name>
</gene>
<dbReference type="RefSeq" id="WP_109324671.1">
    <property type="nucleotide sequence ID" value="NZ_CP029346.1"/>
</dbReference>
<dbReference type="AlphaFoldDB" id="A0A2S2DYE8"/>
<proteinExistence type="predicted"/>